<dbReference type="Proteomes" id="UP000499080">
    <property type="component" value="Unassembled WGS sequence"/>
</dbReference>
<accession>A0A4Y2VWW1</accession>
<feature type="compositionally biased region" description="Basic and acidic residues" evidence="1">
    <location>
        <begin position="77"/>
        <end position="89"/>
    </location>
</feature>
<dbReference type="EMBL" id="BGPR01051891">
    <property type="protein sequence ID" value="GBO28798.1"/>
    <property type="molecule type" value="Genomic_DNA"/>
</dbReference>
<evidence type="ECO:0000313" key="3">
    <source>
        <dbReference type="EMBL" id="GBO28798.1"/>
    </source>
</evidence>
<evidence type="ECO:0000313" key="6">
    <source>
        <dbReference type="Proteomes" id="UP000499080"/>
    </source>
</evidence>
<proteinExistence type="predicted"/>
<dbReference type="EMBL" id="BGPR01056603">
    <property type="protein sequence ID" value="GBO33071.1"/>
    <property type="molecule type" value="Genomic_DNA"/>
</dbReference>
<feature type="region of interest" description="Disordered" evidence="1">
    <location>
        <begin position="63"/>
        <end position="89"/>
    </location>
</feature>
<dbReference type="AlphaFoldDB" id="A0A4Y2VWW1"/>
<keyword evidence="6" id="KW-1185">Reference proteome</keyword>
<dbReference type="EMBL" id="BGPR01056607">
    <property type="protein sequence ID" value="GBO33073.1"/>
    <property type="molecule type" value="Genomic_DNA"/>
</dbReference>
<sequence length="89" mass="9749">MANGSNANENKMVGKKIDPLKERISCSFTLPGKLKSTSTTCSLSDGKSLGLKVVAVRNEVNHSNNKAGTKLRYEKKKARDMVHEKDSNL</sequence>
<dbReference type="EMBL" id="BGPR01051874">
    <property type="protein sequence ID" value="GBO28786.1"/>
    <property type="molecule type" value="Genomic_DNA"/>
</dbReference>
<evidence type="ECO:0000256" key="1">
    <source>
        <dbReference type="SAM" id="MobiDB-lite"/>
    </source>
</evidence>
<reference evidence="2 6" key="1">
    <citation type="journal article" date="2019" name="Sci. Rep.">
        <title>Orb-weaving spider Araneus ventricosus genome elucidates the spidroin gene catalogue.</title>
        <authorList>
            <person name="Kono N."/>
            <person name="Nakamura H."/>
            <person name="Ohtoshi R."/>
            <person name="Moran D.A.P."/>
            <person name="Shinohara A."/>
            <person name="Yoshida Y."/>
            <person name="Fujiwara M."/>
            <person name="Mori M."/>
            <person name="Tomita M."/>
            <person name="Arakawa K."/>
        </authorList>
    </citation>
    <scope>NUCLEOTIDE SEQUENCE [LARGE SCALE GENOMIC DNA]</scope>
</reference>
<organism evidence="2 6">
    <name type="scientific">Araneus ventricosus</name>
    <name type="common">Orbweaver spider</name>
    <name type="synonym">Epeira ventricosa</name>
    <dbReference type="NCBI Taxonomy" id="182803"/>
    <lineage>
        <taxon>Eukaryota</taxon>
        <taxon>Metazoa</taxon>
        <taxon>Ecdysozoa</taxon>
        <taxon>Arthropoda</taxon>
        <taxon>Chelicerata</taxon>
        <taxon>Arachnida</taxon>
        <taxon>Araneae</taxon>
        <taxon>Araneomorphae</taxon>
        <taxon>Entelegynae</taxon>
        <taxon>Araneoidea</taxon>
        <taxon>Araneidae</taxon>
        <taxon>Araneus</taxon>
    </lineage>
</organism>
<evidence type="ECO:0000313" key="5">
    <source>
        <dbReference type="EMBL" id="GBO33073.1"/>
    </source>
</evidence>
<evidence type="ECO:0000313" key="4">
    <source>
        <dbReference type="EMBL" id="GBO33071.1"/>
    </source>
</evidence>
<evidence type="ECO:0000313" key="2">
    <source>
        <dbReference type="EMBL" id="GBO28786.1"/>
    </source>
</evidence>
<comment type="caution">
    <text evidence="2">The sequence shown here is derived from an EMBL/GenBank/DDBJ whole genome shotgun (WGS) entry which is preliminary data.</text>
</comment>
<gene>
    <name evidence="4" type="ORF">AVEN_125222_1</name>
    <name evidence="3" type="ORF">AVEN_178657_1</name>
    <name evidence="2" type="ORF">AVEN_237403_1</name>
    <name evidence="5" type="ORF">AVEN_7799_1</name>
</gene>
<name>A0A4Y2VWW1_ARAVE</name>
<protein>
    <submittedName>
        <fullName evidence="2">Uncharacterized protein</fullName>
    </submittedName>
</protein>